<dbReference type="Gene3D" id="1.10.3370.10">
    <property type="entry name" value="SecY subunit domain"/>
    <property type="match status" value="1"/>
</dbReference>
<dbReference type="InterPro" id="IPR023201">
    <property type="entry name" value="SecY_dom_sf"/>
</dbReference>
<dbReference type="GO" id="GO:0006605">
    <property type="term" value="P:protein targeting"/>
    <property type="evidence" value="ECO:0007669"/>
    <property type="project" value="UniProtKB-UniRule"/>
</dbReference>
<evidence type="ECO:0000256" key="11">
    <source>
        <dbReference type="RuleBase" id="RU000537"/>
    </source>
</evidence>
<dbReference type="Proteomes" id="UP000182589">
    <property type="component" value="Unassembled WGS sequence"/>
</dbReference>
<dbReference type="InterPro" id="IPR026593">
    <property type="entry name" value="SecY"/>
</dbReference>
<evidence type="ECO:0000313" key="15">
    <source>
        <dbReference type="EMBL" id="SDW68838.1"/>
    </source>
</evidence>
<dbReference type="GO" id="GO:0065002">
    <property type="term" value="P:intracellular protein transmembrane transport"/>
    <property type="evidence" value="ECO:0007669"/>
    <property type="project" value="UniProtKB-UniRule"/>
</dbReference>
<dbReference type="HAMAP" id="MF_01465">
    <property type="entry name" value="SecY"/>
    <property type="match status" value="1"/>
</dbReference>
<dbReference type="InterPro" id="IPR030659">
    <property type="entry name" value="SecY_CS"/>
</dbReference>
<keyword evidence="8 10" id="KW-0472">Membrane</keyword>
<evidence type="ECO:0000256" key="8">
    <source>
        <dbReference type="ARBA" id="ARBA00023136"/>
    </source>
</evidence>
<keyword evidence="3 10" id="KW-0813">Transport</keyword>
<evidence type="ECO:0000256" key="6">
    <source>
        <dbReference type="ARBA" id="ARBA00022989"/>
    </source>
</evidence>
<dbReference type="NCBIfam" id="TIGR00967">
    <property type="entry name" value="3a0501s007"/>
    <property type="match status" value="1"/>
</dbReference>
<dbReference type="SUPFAM" id="SSF103491">
    <property type="entry name" value="Preprotein translocase SecY subunit"/>
    <property type="match status" value="1"/>
</dbReference>
<evidence type="ECO:0000313" key="16">
    <source>
        <dbReference type="Proteomes" id="UP000182589"/>
    </source>
</evidence>
<protein>
    <recommendedName>
        <fullName evidence="9 10">Protein translocase subunit SecY</fullName>
    </recommendedName>
</protein>
<dbReference type="PANTHER" id="PTHR10906">
    <property type="entry name" value="SECY/SEC61-ALPHA FAMILY MEMBER"/>
    <property type="match status" value="1"/>
</dbReference>
<name>A0A1H2VKR7_9BACL</name>
<feature type="transmembrane region" description="Helical" evidence="10">
    <location>
        <begin position="146"/>
        <end position="167"/>
    </location>
</feature>
<dbReference type="InterPro" id="IPR002208">
    <property type="entry name" value="SecY/SEC61-alpha"/>
</dbReference>
<dbReference type="GO" id="GO:0005886">
    <property type="term" value="C:plasma membrane"/>
    <property type="evidence" value="ECO:0007669"/>
    <property type="project" value="UniProtKB-SubCell"/>
</dbReference>
<evidence type="ECO:0000256" key="12">
    <source>
        <dbReference type="RuleBase" id="RU003484"/>
    </source>
</evidence>
<dbReference type="AlphaFoldDB" id="A0A1H2VKR7"/>
<dbReference type="STRING" id="89784.SAMN04489725_11155"/>
<accession>A0A1H2VKR7</accession>
<feature type="transmembrane region" description="Helical" evidence="10">
    <location>
        <begin position="64"/>
        <end position="88"/>
    </location>
</feature>
<proteinExistence type="inferred from homology"/>
<keyword evidence="7 10" id="KW-0811">Translocation</keyword>
<keyword evidence="6 10" id="KW-1133">Transmembrane helix</keyword>
<evidence type="ECO:0000256" key="2">
    <source>
        <dbReference type="ARBA" id="ARBA00005751"/>
    </source>
</evidence>
<dbReference type="EMBL" id="BSRA01000003">
    <property type="protein sequence ID" value="GLV12943.1"/>
    <property type="molecule type" value="Genomic_DNA"/>
</dbReference>
<comment type="subcellular location">
    <subcellularLocation>
        <location evidence="10">Cell membrane</location>
        <topology evidence="10">Multi-pass membrane protein</topology>
    </subcellularLocation>
    <subcellularLocation>
        <location evidence="1 12">Membrane</location>
        <topology evidence="1 12">Multi-pass membrane protein</topology>
    </subcellularLocation>
</comment>
<evidence type="ECO:0000256" key="13">
    <source>
        <dbReference type="RuleBase" id="RU004349"/>
    </source>
</evidence>
<organism evidence="15 16">
    <name type="scientific">Alicyclobacillus hesperidum</name>
    <dbReference type="NCBI Taxonomy" id="89784"/>
    <lineage>
        <taxon>Bacteria</taxon>
        <taxon>Bacillati</taxon>
        <taxon>Bacillota</taxon>
        <taxon>Bacilli</taxon>
        <taxon>Bacillales</taxon>
        <taxon>Alicyclobacillaceae</taxon>
        <taxon>Alicyclobacillus</taxon>
    </lineage>
</organism>
<dbReference type="GO" id="GO:0043952">
    <property type="term" value="P:protein transport by the Sec complex"/>
    <property type="evidence" value="ECO:0007669"/>
    <property type="project" value="UniProtKB-UniRule"/>
</dbReference>
<evidence type="ECO:0000256" key="3">
    <source>
        <dbReference type="ARBA" id="ARBA00022448"/>
    </source>
</evidence>
<reference evidence="15" key="1">
    <citation type="submission" date="2016-10" db="EMBL/GenBank/DDBJ databases">
        <authorList>
            <person name="de Groot N.N."/>
        </authorList>
    </citation>
    <scope>NUCLEOTIDE SEQUENCE [LARGE SCALE GENOMIC DNA]</scope>
    <source>
        <strain evidence="15">DSM 12489</strain>
    </source>
</reference>
<feature type="transmembrane region" description="Helical" evidence="10">
    <location>
        <begin position="266"/>
        <end position="288"/>
    </location>
</feature>
<comment type="similarity">
    <text evidence="2 10 13">Belongs to the SecY/SEC61-alpha family.</text>
</comment>
<keyword evidence="10" id="KW-1003">Cell membrane</keyword>
<evidence type="ECO:0000256" key="10">
    <source>
        <dbReference type="HAMAP-Rule" id="MF_01465"/>
    </source>
</evidence>
<evidence type="ECO:0000256" key="4">
    <source>
        <dbReference type="ARBA" id="ARBA00022692"/>
    </source>
</evidence>
<comment type="subunit">
    <text evidence="10">Component of the Sec protein translocase complex. Heterotrimer consisting of SecY, SecE and SecG subunits. The heterotrimers can form oligomers, although 1 heterotrimer is thought to be able to translocate proteins. Interacts with the ribosome. Interacts with SecDF, and other proteins may be involved. Interacts with SecA.</text>
</comment>
<feature type="transmembrane region" description="Helical" evidence="10">
    <location>
        <begin position="367"/>
        <end position="388"/>
    </location>
</feature>
<feature type="transmembrane region" description="Helical" evidence="10">
    <location>
        <begin position="116"/>
        <end position="134"/>
    </location>
</feature>
<keyword evidence="5 10" id="KW-0653">Protein transport</keyword>
<keyword evidence="4 10" id="KW-0812">Transmembrane</keyword>
<sequence length="431" mass="48249">MLQAIANLWRLKHLRNRILFTLMVLAVYRIGTYIPVPGMNVSALNAGQGNNALFSLLNMFSGGAFYRFSIFAMSVTPYITASIIVQLLQSGVIPRFEEWQKEGESGRQRLTQVTRYLTVGLGCLQAIGFTYMFARSGLLLASANNWWSYIVIVVTLTAGDTLLMWFGEMITEKGVGNGISLLIFVGILSRFSTLGQEVYSSWYMGQSSHLFLAILKTLLLIAGIVVIFALIVLVQQAERKVPIQYAKRVVGRTVYSGQQSYIPIKVIAAGVIPVIFAVSLLILPYTIASYFQSHHWAAFILRYLSPQTGWYMALEVLLIIVFSFFYTHVQINPQQLAEQLQKHAGFIPGVRPGRDTEMYIIKVINRITVFGSVFLGVISILPFLLLGAINLTDYNIQGTSLIILVGVALQTMQQMEGQLLQRQYRGFLRES</sequence>
<dbReference type="FunFam" id="1.10.3370.10:FF:000001">
    <property type="entry name" value="Preprotein translocase subunit SecY"/>
    <property type="match status" value="1"/>
</dbReference>
<dbReference type="RefSeq" id="WP_074693300.1">
    <property type="nucleotide sequence ID" value="NZ_BSRA01000003.1"/>
</dbReference>
<evidence type="ECO:0000256" key="1">
    <source>
        <dbReference type="ARBA" id="ARBA00004141"/>
    </source>
</evidence>
<reference evidence="16" key="2">
    <citation type="submission" date="2016-10" db="EMBL/GenBank/DDBJ databases">
        <authorList>
            <person name="Varghese N."/>
        </authorList>
    </citation>
    <scope>NUCLEOTIDE SEQUENCE [LARGE SCALE GENOMIC DNA]</scope>
    <source>
        <strain evidence="16">DSM 12489</strain>
    </source>
</reference>
<evidence type="ECO:0000313" key="14">
    <source>
        <dbReference type="EMBL" id="GLV12943.1"/>
    </source>
</evidence>
<dbReference type="EMBL" id="FNOJ01000011">
    <property type="protein sequence ID" value="SDW68838.1"/>
    <property type="molecule type" value="Genomic_DNA"/>
</dbReference>
<dbReference type="Pfam" id="PF00344">
    <property type="entry name" value="SecY"/>
    <property type="match status" value="1"/>
</dbReference>
<comment type="function">
    <text evidence="10 11">The central subunit of the protein translocation channel SecYEG. Consists of two halves formed by TMs 1-5 and 6-10. These two domains form a lateral gate at the front which open onto the bilayer between TMs 2 and 7, and are clamped together by SecE at the back. The channel is closed by both a pore ring composed of hydrophobic SecY resides and a short helix (helix 2A) on the extracellular side of the membrane which forms a plug. The plug probably moves laterally to allow the channel to open. The ring and the pore may move independently.</text>
</comment>
<dbReference type="PROSITE" id="PS00756">
    <property type="entry name" value="SECY_2"/>
    <property type="match status" value="1"/>
</dbReference>
<evidence type="ECO:0000256" key="9">
    <source>
        <dbReference type="ARBA" id="ARBA00039733"/>
    </source>
</evidence>
<dbReference type="Proteomes" id="UP001157137">
    <property type="component" value="Unassembled WGS sequence"/>
</dbReference>
<comment type="caution">
    <text evidence="10">Lacks conserved residue(s) required for the propagation of feature annotation.</text>
</comment>
<evidence type="ECO:0000256" key="7">
    <source>
        <dbReference type="ARBA" id="ARBA00023010"/>
    </source>
</evidence>
<feature type="transmembrane region" description="Helical" evidence="10">
    <location>
        <begin position="211"/>
        <end position="234"/>
    </location>
</feature>
<dbReference type="PIRSF" id="PIRSF004557">
    <property type="entry name" value="SecY"/>
    <property type="match status" value="1"/>
</dbReference>
<dbReference type="PRINTS" id="PR00303">
    <property type="entry name" value="SECYTRNLCASE"/>
</dbReference>
<evidence type="ECO:0000256" key="5">
    <source>
        <dbReference type="ARBA" id="ARBA00022927"/>
    </source>
</evidence>
<feature type="transmembrane region" description="Helical" evidence="10">
    <location>
        <begin position="308"/>
        <end position="326"/>
    </location>
</feature>
<gene>
    <name evidence="10 14" type="primary">secY</name>
    <name evidence="14" type="ORF">Heshes_06270</name>
    <name evidence="15" type="ORF">SAMN04489725_11155</name>
</gene>
<keyword evidence="16" id="KW-1185">Reference proteome</keyword>
<feature type="transmembrane region" description="Helical" evidence="10">
    <location>
        <begin position="18"/>
        <end position="36"/>
    </location>
</feature>
<feature type="transmembrane region" description="Helical" evidence="10">
    <location>
        <begin position="174"/>
        <end position="191"/>
    </location>
</feature>
<reference evidence="14" key="3">
    <citation type="submission" date="2023-02" db="EMBL/GenBank/DDBJ databases">
        <title>Proposal of a novel subspecies: Alicyclobacillus hesperidum subspecies aegle.</title>
        <authorList>
            <person name="Goto K."/>
            <person name="Fujii T."/>
            <person name="Yasui K."/>
            <person name="Mochida K."/>
            <person name="Kato-Tanaka Y."/>
            <person name="Morohoshi S."/>
            <person name="An S.Y."/>
            <person name="Kasai H."/>
            <person name="Yokota A."/>
        </authorList>
    </citation>
    <scope>NUCLEOTIDE SEQUENCE</scope>
    <source>
        <strain evidence="14">DSM 12766</strain>
    </source>
</reference>
<dbReference type="PROSITE" id="PS00755">
    <property type="entry name" value="SECY_1"/>
    <property type="match status" value="1"/>
</dbReference>